<evidence type="ECO:0008006" key="3">
    <source>
        <dbReference type="Google" id="ProtNLM"/>
    </source>
</evidence>
<gene>
    <name evidence="1" type="ORF">B9Q01_08980</name>
</gene>
<dbReference type="Pfam" id="PF01904">
    <property type="entry name" value="DUF72"/>
    <property type="match status" value="1"/>
</dbReference>
<name>A0A2R6A6L4_9ARCH</name>
<reference evidence="1 2" key="1">
    <citation type="submission" date="2017-04" db="EMBL/GenBank/DDBJ databases">
        <title>Novel microbial lineages endemic to geothermal iron-oxide mats fill important gaps in the evolutionary history of Archaea.</title>
        <authorList>
            <person name="Jay Z.J."/>
            <person name="Beam J.P."/>
            <person name="Dlakic M."/>
            <person name="Rusch D.B."/>
            <person name="Kozubal M.A."/>
            <person name="Inskeep W.P."/>
        </authorList>
    </citation>
    <scope>NUCLEOTIDE SEQUENCE [LARGE SCALE GENOMIC DNA]</scope>
    <source>
        <strain evidence="1">OSP_D</strain>
    </source>
</reference>
<comment type="caution">
    <text evidence="1">The sequence shown here is derived from an EMBL/GenBank/DDBJ whole genome shotgun (WGS) entry which is preliminary data.</text>
</comment>
<sequence>MKVYVGTSGYQYFWNPGKPTAFEWYLSQGFNSVEINASFYRFPVKSWVNAWLKAPEGFGFSIKVHRSITHYSKFGKKSEALWERFVEPLKPLQHKIIFWLFQLPPSFSPTKENIERISAFFEGFKLNAVLEFRDARWWSFKQRILKMGVGFCSVDAPELPREIVCSKQSVYLRLHGRESWYSYVYSSEELDEIVSQVNACDSEIKAIYLNNDHGMLENALYLLRKLGIFTKPH</sequence>
<dbReference type="SUPFAM" id="SSF117396">
    <property type="entry name" value="TM1631-like"/>
    <property type="match status" value="1"/>
</dbReference>
<protein>
    <recommendedName>
        <fullName evidence="3">DUF72 domain-containing protein</fullName>
    </recommendedName>
</protein>
<dbReference type="InterPro" id="IPR036520">
    <property type="entry name" value="UPF0759_sf"/>
</dbReference>
<dbReference type="AlphaFoldDB" id="A0A2R6A6L4"/>
<dbReference type="PANTHER" id="PTHR30348:SF4">
    <property type="entry name" value="DUF72 DOMAIN-CONTAINING PROTEIN"/>
    <property type="match status" value="1"/>
</dbReference>
<organism evidence="1 2">
    <name type="scientific">Candidatus Marsarchaeota G1 archaeon OSP_D</name>
    <dbReference type="NCBI Taxonomy" id="1978155"/>
    <lineage>
        <taxon>Archaea</taxon>
        <taxon>Candidatus Marsarchaeota</taxon>
        <taxon>Candidatus Marsarchaeota group 1</taxon>
    </lineage>
</organism>
<evidence type="ECO:0000313" key="2">
    <source>
        <dbReference type="Proteomes" id="UP000240880"/>
    </source>
</evidence>
<evidence type="ECO:0000313" key="1">
    <source>
        <dbReference type="EMBL" id="PSN82112.1"/>
    </source>
</evidence>
<dbReference type="Gene3D" id="3.20.20.410">
    <property type="entry name" value="Protein of unknown function UPF0759"/>
    <property type="match status" value="1"/>
</dbReference>
<dbReference type="PANTHER" id="PTHR30348">
    <property type="entry name" value="UNCHARACTERIZED PROTEIN YECE"/>
    <property type="match status" value="1"/>
</dbReference>
<proteinExistence type="predicted"/>
<dbReference type="EMBL" id="NEXC01000100">
    <property type="protein sequence ID" value="PSN82112.1"/>
    <property type="molecule type" value="Genomic_DNA"/>
</dbReference>
<dbReference type="Proteomes" id="UP000240880">
    <property type="component" value="Unassembled WGS sequence"/>
</dbReference>
<dbReference type="InterPro" id="IPR002763">
    <property type="entry name" value="DUF72"/>
</dbReference>
<accession>A0A2R6A6L4</accession>